<name>A0ABP1R943_9HEXA</name>
<accession>A0ABP1R943</accession>
<dbReference type="EMBL" id="CAXLJM020000068">
    <property type="protein sequence ID" value="CAL8123148.1"/>
    <property type="molecule type" value="Genomic_DNA"/>
</dbReference>
<gene>
    <name evidence="1" type="ORF">ODALV1_LOCUS20108</name>
</gene>
<comment type="caution">
    <text evidence="1">The sequence shown here is derived from an EMBL/GenBank/DDBJ whole genome shotgun (WGS) entry which is preliminary data.</text>
</comment>
<sequence length="75" mass="8410">MKLRGMKNQVWVTSAVTDDEAKKSIVLVNSLKRVLSNRSVVVLASGKVAPNLRLVANFTLPENCMAHHAYYLRKK</sequence>
<proteinExistence type="predicted"/>
<keyword evidence="2" id="KW-1185">Reference proteome</keyword>
<protein>
    <submittedName>
        <fullName evidence="1">Uncharacterized protein</fullName>
    </submittedName>
</protein>
<dbReference type="Proteomes" id="UP001642540">
    <property type="component" value="Unassembled WGS sequence"/>
</dbReference>
<evidence type="ECO:0000313" key="2">
    <source>
        <dbReference type="Proteomes" id="UP001642540"/>
    </source>
</evidence>
<evidence type="ECO:0000313" key="1">
    <source>
        <dbReference type="EMBL" id="CAL8123148.1"/>
    </source>
</evidence>
<reference evidence="1 2" key="1">
    <citation type="submission" date="2024-08" db="EMBL/GenBank/DDBJ databases">
        <authorList>
            <person name="Cucini C."/>
            <person name="Frati F."/>
        </authorList>
    </citation>
    <scope>NUCLEOTIDE SEQUENCE [LARGE SCALE GENOMIC DNA]</scope>
</reference>
<organism evidence="1 2">
    <name type="scientific">Orchesella dallaii</name>
    <dbReference type="NCBI Taxonomy" id="48710"/>
    <lineage>
        <taxon>Eukaryota</taxon>
        <taxon>Metazoa</taxon>
        <taxon>Ecdysozoa</taxon>
        <taxon>Arthropoda</taxon>
        <taxon>Hexapoda</taxon>
        <taxon>Collembola</taxon>
        <taxon>Entomobryomorpha</taxon>
        <taxon>Entomobryoidea</taxon>
        <taxon>Orchesellidae</taxon>
        <taxon>Orchesellinae</taxon>
        <taxon>Orchesella</taxon>
    </lineage>
</organism>